<organism evidence="5 6">
    <name type="scientific">Purpureocillium takamizusanense</name>
    <dbReference type="NCBI Taxonomy" id="2060973"/>
    <lineage>
        <taxon>Eukaryota</taxon>
        <taxon>Fungi</taxon>
        <taxon>Dikarya</taxon>
        <taxon>Ascomycota</taxon>
        <taxon>Pezizomycotina</taxon>
        <taxon>Sordariomycetes</taxon>
        <taxon>Hypocreomycetidae</taxon>
        <taxon>Hypocreales</taxon>
        <taxon>Ophiocordycipitaceae</taxon>
        <taxon>Purpureocillium</taxon>
    </lineage>
</organism>
<dbReference type="GO" id="GO:0016787">
    <property type="term" value="F:hydrolase activity"/>
    <property type="evidence" value="ECO:0007669"/>
    <property type="project" value="UniProtKB-KW"/>
</dbReference>
<feature type="domain" description="Peptidase S33 tripeptidyl aminopeptidase-like C-terminal" evidence="4">
    <location>
        <begin position="515"/>
        <end position="630"/>
    </location>
</feature>
<accession>A0A9Q8V990</accession>
<feature type="signal peptide" evidence="3">
    <location>
        <begin position="1"/>
        <end position="16"/>
    </location>
</feature>
<evidence type="ECO:0000313" key="5">
    <source>
        <dbReference type="EMBL" id="UNI16547.1"/>
    </source>
</evidence>
<name>A0A9Q8V990_9HYPO</name>
<dbReference type="Proteomes" id="UP000829364">
    <property type="component" value="Chromosome 2"/>
</dbReference>
<comment type="similarity">
    <text evidence="1">Belongs to the peptidase S33 family.</text>
</comment>
<dbReference type="Gene3D" id="3.40.50.1820">
    <property type="entry name" value="alpha/beta hydrolase"/>
    <property type="match status" value="1"/>
</dbReference>
<dbReference type="EMBL" id="CP086355">
    <property type="protein sequence ID" value="UNI16547.1"/>
    <property type="molecule type" value="Genomic_DNA"/>
</dbReference>
<evidence type="ECO:0000256" key="3">
    <source>
        <dbReference type="SAM" id="SignalP"/>
    </source>
</evidence>
<dbReference type="Pfam" id="PF08386">
    <property type="entry name" value="Abhydrolase_4"/>
    <property type="match status" value="1"/>
</dbReference>
<dbReference type="PANTHER" id="PTHR43248">
    <property type="entry name" value="2-SUCCINYL-6-HYDROXY-2,4-CYCLOHEXADIENE-1-CARBOXYLATE SYNTHASE"/>
    <property type="match status" value="1"/>
</dbReference>
<gene>
    <name evidence="5" type="ORF">JDV02_002973</name>
</gene>
<keyword evidence="6" id="KW-1185">Reference proteome</keyword>
<dbReference type="OrthoDB" id="425534at2759"/>
<protein>
    <recommendedName>
        <fullName evidence="4">Peptidase S33 tripeptidyl aminopeptidase-like C-terminal domain-containing protein</fullName>
    </recommendedName>
</protein>
<keyword evidence="2" id="KW-0378">Hydrolase</keyword>
<dbReference type="AlphaFoldDB" id="A0A9Q8V990"/>
<dbReference type="InterPro" id="IPR051601">
    <property type="entry name" value="Serine_prot/Carboxylest_S33"/>
</dbReference>
<dbReference type="RefSeq" id="XP_047840028.1">
    <property type="nucleotide sequence ID" value="XM_047984056.1"/>
</dbReference>
<keyword evidence="3" id="KW-0732">Signal</keyword>
<sequence length="672" mass="71495">MRHAFILGGLSGLALASSSSSSSPITPSSPPHTDPLSSASEFNWSSITPSRNLSFHACYGGDFHCARLVLPLDWTAVNASHDDDDDDNTRAIALAIIKLPATVPPTHAAYAGPLFTNPGGPGGSGVSFVRAFGHRLQSIASIPGQAHYDIISFDPRGMANSWPRADCFPGDGSDGLVTRDAMLLQARGSGALDSGPGAVPFQLGLQEGFGQRCRDAEESGLNGGQIMAYMSTPSVARDMVAMVDKLDELHKREVGRDAAGDGEDDRLELKKRHGADGHDNDYDDVPRLQYVGFSYGTLLGNYFASLFPERIGRLVLDGVCDANDYASGPGWLTSTLNADDIVTSFFSGCHTAGPSTCALSRPSDSSGESIRARLHDFIQKMDDRPLVVPLPSEGSSSSSSSSNVAVLTANDVRRVMSNAIYKPIQQFRPLASALDGLMSGRNATAFAALVAAASLVPRLRDACAFNGSDPSSPQSLAVDRREAGSSVLCADGDDVTAKDTAWWRRYVAEQVSLSSLMGAYWSTIRFSCSAWRFRSNWSFKGPFTTPEPVTTPDGRPVKGKPAAPILFLSNSLDPVTPLRSARAMAAAHPGARLVIQDALGHCALATADSTCTKRLVAHYLATGKVPSDEETDCRDTTCGPWDEGCELDHLKQSLGAFGQPDHGDRQHYPLGI</sequence>
<dbReference type="SUPFAM" id="SSF53474">
    <property type="entry name" value="alpha/beta-Hydrolases"/>
    <property type="match status" value="1"/>
</dbReference>
<dbReference type="PANTHER" id="PTHR43248:SF25">
    <property type="entry name" value="AB HYDROLASE-1 DOMAIN-CONTAINING PROTEIN-RELATED"/>
    <property type="match status" value="1"/>
</dbReference>
<dbReference type="InterPro" id="IPR029058">
    <property type="entry name" value="AB_hydrolase_fold"/>
</dbReference>
<dbReference type="KEGG" id="ptkz:JDV02_002973"/>
<dbReference type="GeneID" id="72064933"/>
<feature type="chain" id="PRO_5040455421" description="Peptidase S33 tripeptidyl aminopeptidase-like C-terminal domain-containing protein" evidence="3">
    <location>
        <begin position="17"/>
        <end position="672"/>
    </location>
</feature>
<evidence type="ECO:0000259" key="4">
    <source>
        <dbReference type="Pfam" id="PF08386"/>
    </source>
</evidence>
<evidence type="ECO:0000313" key="6">
    <source>
        <dbReference type="Proteomes" id="UP000829364"/>
    </source>
</evidence>
<proteinExistence type="inferred from homology"/>
<evidence type="ECO:0000256" key="2">
    <source>
        <dbReference type="ARBA" id="ARBA00022801"/>
    </source>
</evidence>
<dbReference type="InterPro" id="IPR013595">
    <property type="entry name" value="Pept_S33_TAP-like_C"/>
</dbReference>
<evidence type="ECO:0000256" key="1">
    <source>
        <dbReference type="ARBA" id="ARBA00010088"/>
    </source>
</evidence>
<reference evidence="5" key="1">
    <citation type="submission" date="2021-11" db="EMBL/GenBank/DDBJ databases">
        <title>Purpureocillium_takamizusanense_genome.</title>
        <authorList>
            <person name="Nguyen N.-H."/>
        </authorList>
    </citation>
    <scope>NUCLEOTIDE SEQUENCE</scope>
    <source>
        <strain evidence="5">PT3</strain>
    </source>
</reference>